<protein>
    <submittedName>
        <fullName evidence="2">YesL family protein</fullName>
    </submittedName>
</protein>
<dbReference type="InterPro" id="IPR006938">
    <property type="entry name" value="DUF624"/>
</dbReference>
<organism evidence="2 3">
    <name type="scientific">Metaplanococcus flavidus</name>
    <dbReference type="NCBI Taxonomy" id="569883"/>
    <lineage>
        <taxon>Bacteria</taxon>
        <taxon>Bacillati</taxon>
        <taxon>Bacillota</taxon>
        <taxon>Bacilli</taxon>
        <taxon>Bacillales</taxon>
        <taxon>Caryophanaceae</taxon>
        <taxon>Metaplanococcus</taxon>
    </lineage>
</organism>
<name>A0ABW3L865_9BACL</name>
<accession>A0ABW3L865</accession>
<dbReference type="RefSeq" id="WP_379081047.1">
    <property type="nucleotide sequence ID" value="NZ_JBHTKI010000003.1"/>
</dbReference>
<dbReference type="Pfam" id="PF04854">
    <property type="entry name" value="DUF624"/>
    <property type="match status" value="1"/>
</dbReference>
<evidence type="ECO:0000256" key="1">
    <source>
        <dbReference type="SAM" id="Phobius"/>
    </source>
</evidence>
<feature type="transmembrane region" description="Helical" evidence="1">
    <location>
        <begin position="197"/>
        <end position="217"/>
    </location>
</feature>
<gene>
    <name evidence="2" type="ORF">ACFQ1X_01445</name>
</gene>
<keyword evidence="1" id="KW-0812">Transmembrane</keyword>
<feature type="transmembrane region" description="Helical" evidence="1">
    <location>
        <begin position="172"/>
        <end position="191"/>
    </location>
</feature>
<dbReference type="EMBL" id="JBHTKI010000003">
    <property type="protein sequence ID" value="MFD1030104.1"/>
    <property type="molecule type" value="Genomic_DNA"/>
</dbReference>
<keyword evidence="1" id="KW-0472">Membrane</keyword>
<comment type="caution">
    <text evidence="2">The sequence shown here is derived from an EMBL/GenBank/DDBJ whole genome shotgun (WGS) entry which is preliminary data.</text>
</comment>
<feature type="transmembrane region" description="Helical" evidence="1">
    <location>
        <begin position="131"/>
        <end position="151"/>
    </location>
</feature>
<reference evidence="3" key="1">
    <citation type="journal article" date="2019" name="Int. J. Syst. Evol. Microbiol.">
        <title>The Global Catalogue of Microorganisms (GCM) 10K type strain sequencing project: providing services to taxonomists for standard genome sequencing and annotation.</title>
        <authorList>
            <consortium name="The Broad Institute Genomics Platform"/>
            <consortium name="The Broad Institute Genome Sequencing Center for Infectious Disease"/>
            <person name="Wu L."/>
            <person name="Ma J."/>
        </authorList>
    </citation>
    <scope>NUCLEOTIDE SEQUENCE [LARGE SCALE GENOMIC DNA]</scope>
    <source>
        <strain evidence="3">CCUG 56756</strain>
    </source>
</reference>
<proteinExistence type="predicted"/>
<evidence type="ECO:0000313" key="2">
    <source>
        <dbReference type="EMBL" id="MFD1030104.1"/>
    </source>
</evidence>
<feature type="transmembrane region" description="Helical" evidence="1">
    <location>
        <begin position="51"/>
        <end position="76"/>
    </location>
</feature>
<dbReference type="Proteomes" id="UP001597109">
    <property type="component" value="Unassembled WGS sequence"/>
</dbReference>
<keyword evidence="3" id="KW-1185">Reference proteome</keyword>
<evidence type="ECO:0000313" key="3">
    <source>
        <dbReference type="Proteomes" id="UP001597109"/>
    </source>
</evidence>
<sequence length="235" mass="26341">MLELKGISSVFYAMSEWIMRFSGVNLLWFGVSLPFFLLFVTVEMSSSGGLIYFGIAAWLLGSLLFFPATAAVFSVVRDWIMETEPSSIAKSYFKHLKADYRGNAKMGAFFSLIWLLWYYGYFYLYTAKNSLAIILLLFGLAMFVFTVNYLSINAHYRMSSISKVKNTFFLSAGKPLMSLAVAFVSGILLWLSTTQLLWLFPLASCSMIAFLSFSAFYRTAQKIGGSSAVDEPADS</sequence>
<keyword evidence="1" id="KW-1133">Transmembrane helix</keyword>
<feature type="transmembrane region" description="Helical" evidence="1">
    <location>
        <begin position="21"/>
        <end position="39"/>
    </location>
</feature>
<feature type="transmembrane region" description="Helical" evidence="1">
    <location>
        <begin position="106"/>
        <end position="125"/>
    </location>
</feature>